<evidence type="ECO:0000259" key="2">
    <source>
        <dbReference type="PROSITE" id="PS50157"/>
    </source>
</evidence>
<dbReference type="GO" id="GO:0003677">
    <property type="term" value="F:DNA binding"/>
    <property type="evidence" value="ECO:0007669"/>
    <property type="project" value="UniProtKB-KW"/>
</dbReference>
<reference evidence="3" key="2">
    <citation type="submission" date="2025-08" db="UniProtKB">
        <authorList>
            <consortium name="Ensembl"/>
        </authorList>
    </citation>
    <scope>IDENTIFICATION</scope>
</reference>
<keyword evidence="1" id="KW-0863">Zinc-finger</keyword>
<dbReference type="Gene3D" id="3.30.160.60">
    <property type="entry name" value="Classic Zinc Finger"/>
    <property type="match status" value="1"/>
</dbReference>
<keyword evidence="4" id="KW-1185">Reference proteome</keyword>
<dbReference type="GO" id="GO:0000981">
    <property type="term" value="F:DNA-binding transcription factor activity, RNA polymerase II-specific"/>
    <property type="evidence" value="ECO:0007669"/>
    <property type="project" value="TreeGrafter"/>
</dbReference>
<dbReference type="AlphaFoldDB" id="A0A3P8WE57"/>
<dbReference type="InterPro" id="IPR036236">
    <property type="entry name" value="Znf_C2H2_sf"/>
</dbReference>
<keyword evidence="1" id="KW-0479">Metal-binding</keyword>
<dbReference type="PROSITE" id="PS00028">
    <property type="entry name" value="ZINC_FINGER_C2H2_1"/>
    <property type="match status" value="2"/>
</dbReference>
<evidence type="ECO:0000256" key="1">
    <source>
        <dbReference type="PROSITE-ProRule" id="PRU00042"/>
    </source>
</evidence>
<proteinExistence type="predicted"/>
<name>A0A3P8WE57_CYNSE</name>
<feature type="domain" description="C2H2-type" evidence="2">
    <location>
        <begin position="125"/>
        <end position="152"/>
    </location>
</feature>
<evidence type="ECO:0000313" key="3">
    <source>
        <dbReference type="Ensembl" id="ENSCSEP00000024979.1"/>
    </source>
</evidence>
<dbReference type="InterPro" id="IPR052251">
    <property type="entry name" value="GH-ZnFinger_Regulators"/>
</dbReference>
<evidence type="ECO:0000313" key="4">
    <source>
        <dbReference type="Proteomes" id="UP000265120"/>
    </source>
</evidence>
<dbReference type="Ensembl" id="ENSCSET00000025311.1">
    <property type="protein sequence ID" value="ENSCSEP00000024979.1"/>
    <property type="gene ID" value="ENSCSEG00000015949.1"/>
</dbReference>
<dbReference type="SUPFAM" id="SSF57667">
    <property type="entry name" value="beta-beta-alpha zinc fingers"/>
    <property type="match status" value="1"/>
</dbReference>
<accession>A0A3P8WE57</accession>
<organism evidence="3 4">
    <name type="scientific">Cynoglossus semilaevis</name>
    <name type="common">Tongue sole</name>
    <dbReference type="NCBI Taxonomy" id="244447"/>
    <lineage>
        <taxon>Eukaryota</taxon>
        <taxon>Metazoa</taxon>
        <taxon>Chordata</taxon>
        <taxon>Craniata</taxon>
        <taxon>Vertebrata</taxon>
        <taxon>Euteleostomi</taxon>
        <taxon>Actinopterygii</taxon>
        <taxon>Neopterygii</taxon>
        <taxon>Teleostei</taxon>
        <taxon>Neoteleostei</taxon>
        <taxon>Acanthomorphata</taxon>
        <taxon>Carangaria</taxon>
        <taxon>Pleuronectiformes</taxon>
        <taxon>Pleuronectoidei</taxon>
        <taxon>Cynoglossidae</taxon>
        <taxon>Cynoglossinae</taxon>
        <taxon>Cynoglossus</taxon>
    </lineage>
</organism>
<dbReference type="GeneTree" id="ENSGT00950000183034"/>
<reference evidence="3 4" key="1">
    <citation type="journal article" date="2014" name="Nat. Genet.">
        <title>Whole-genome sequence of a flatfish provides insights into ZW sex chromosome evolution and adaptation to a benthic lifestyle.</title>
        <authorList>
            <person name="Chen S."/>
            <person name="Zhang G."/>
            <person name="Shao C."/>
            <person name="Huang Q."/>
            <person name="Liu G."/>
            <person name="Zhang P."/>
            <person name="Song W."/>
            <person name="An N."/>
            <person name="Chalopin D."/>
            <person name="Volff J.N."/>
            <person name="Hong Y."/>
            <person name="Li Q."/>
            <person name="Sha Z."/>
            <person name="Zhou H."/>
            <person name="Xie M."/>
            <person name="Yu Q."/>
            <person name="Liu Y."/>
            <person name="Xiang H."/>
            <person name="Wang N."/>
            <person name="Wu K."/>
            <person name="Yang C."/>
            <person name="Zhou Q."/>
            <person name="Liao X."/>
            <person name="Yang L."/>
            <person name="Hu Q."/>
            <person name="Zhang J."/>
            <person name="Meng L."/>
            <person name="Jin L."/>
            <person name="Tian Y."/>
            <person name="Lian J."/>
            <person name="Yang J."/>
            <person name="Miao G."/>
            <person name="Liu S."/>
            <person name="Liang Z."/>
            <person name="Yan F."/>
            <person name="Li Y."/>
            <person name="Sun B."/>
            <person name="Zhang H."/>
            <person name="Zhang J."/>
            <person name="Zhu Y."/>
            <person name="Du M."/>
            <person name="Zhao Y."/>
            <person name="Schartl M."/>
            <person name="Tang Q."/>
            <person name="Wang J."/>
        </authorList>
    </citation>
    <scope>NUCLEOTIDE SEQUENCE</scope>
</reference>
<feature type="domain" description="C2H2-type" evidence="2">
    <location>
        <begin position="95"/>
        <end position="124"/>
    </location>
</feature>
<dbReference type="GO" id="GO:0008270">
    <property type="term" value="F:zinc ion binding"/>
    <property type="evidence" value="ECO:0007669"/>
    <property type="project" value="UniProtKB-KW"/>
</dbReference>
<protein>
    <recommendedName>
        <fullName evidence="2">C2H2-type domain-containing protein</fullName>
    </recommendedName>
</protein>
<reference evidence="3" key="3">
    <citation type="submission" date="2025-09" db="UniProtKB">
        <authorList>
            <consortium name="Ensembl"/>
        </authorList>
    </citation>
    <scope>IDENTIFICATION</scope>
</reference>
<sequence>CSLSISRFSFAPSVHRADTLLPHVTLHVKQSSKERLSVMKTKKNLANLVNVPDAQSRTENEVRKTNNNFLGSNGGLCREVKVRLERCSTKLIEENICPVGNCRRSFKFFRNLLAHVKTHGDDREVVCQYCCRYFLSVNHLNDHLQVHCGARPYICIQLNFGWTIGMTIKIKCEFM</sequence>
<dbReference type="GO" id="GO:0005634">
    <property type="term" value="C:nucleus"/>
    <property type="evidence" value="ECO:0007669"/>
    <property type="project" value="UniProtKB-SubCell"/>
</dbReference>
<dbReference type="PANTHER" id="PTHR15507:SF14">
    <property type="entry name" value="ZINC FINGER PROTEIN 292"/>
    <property type="match status" value="1"/>
</dbReference>
<dbReference type="InterPro" id="IPR013087">
    <property type="entry name" value="Znf_C2H2_type"/>
</dbReference>
<dbReference type="PANTHER" id="PTHR15507">
    <property type="entry name" value="ZINC FINGER PROTEIN RLF"/>
    <property type="match status" value="1"/>
</dbReference>
<dbReference type="Proteomes" id="UP000265120">
    <property type="component" value="Chromosome 7"/>
</dbReference>
<dbReference type="PROSITE" id="PS50157">
    <property type="entry name" value="ZINC_FINGER_C2H2_2"/>
    <property type="match status" value="2"/>
</dbReference>
<keyword evidence="1" id="KW-0862">Zinc</keyword>
<dbReference type="SMART" id="SM00355">
    <property type="entry name" value="ZnF_C2H2"/>
    <property type="match status" value="2"/>
</dbReference>